<gene>
    <name evidence="2" type="ORF">N5C05_17395</name>
</gene>
<keyword evidence="1" id="KW-0812">Transmembrane</keyword>
<dbReference type="Proteomes" id="UP001158730">
    <property type="component" value="Unassembled WGS sequence"/>
</dbReference>
<keyword evidence="1" id="KW-1133">Transmembrane helix</keyword>
<sequence>MKGKSLLAACVIVLLAVASIGLHLLANNARLQADRYGFMHVHDGQLVVQFGQRLVWLDAHGEEVHQFDLKPLGIRAAGDFALFDNGDLLLYHRPEEPGLGHDLMSWLRLQERNPPALQGKAGLYRCSAYGCTPFGRELPAFDGAFRLLIEPDTQRVQVAHTRAFRLYLLDDSGQLLAKSSDSELRFPNQLLLRGDELWLADTNRQRLVRLQHTPEDYGRIIQSLRVMPDKKHRWPHQFAWDGQAWWVNVGDHNLSNGRVLRLDTEGNHLSEIPRAQLQNPLAMAWFADSLWLADDDSPRLLRFDQAAGALPGAQSATLARLEARSHAAIEHWQLLSRLGLGGFVLVLLGGFYAAWRLEREQTREVLKDMNQRRIRVLIEQPAAGLAPGQTLWLDNRLLRLHPWILLLLLALGLWLAVLLGRLLLANDSNATLKLFMSLMTFAGLGLLATNAWLVHRLSRQRLGVTEQHFLLEQDPHHSAVVSAGQLCYNASHLATEQACIALGNNLFWFFDRRQLHQHLFPRLKQARAEGAWAMQRALWRSRHPQLVASLWMLLSLLPMLVLAALL</sequence>
<name>A0AA42N4W2_AQUAC</name>
<dbReference type="Gene3D" id="2.120.10.30">
    <property type="entry name" value="TolB, C-terminal domain"/>
    <property type="match status" value="1"/>
</dbReference>
<evidence type="ECO:0000313" key="3">
    <source>
        <dbReference type="Proteomes" id="UP001158730"/>
    </source>
</evidence>
<dbReference type="RefSeq" id="WP_280054847.1">
    <property type="nucleotide sequence ID" value="NZ_JAOBYN010000016.1"/>
</dbReference>
<dbReference type="InterPro" id="IPR011042">
    <property type="entry name" value="6-blade_b-propeller_TolB-like"/>
</dbReference>
<feature type="transmembrane region" description="Helical" evidence="1">
    <location>
        <begin position="334"/>
        <end position="355"/>
    </location>
</feature>
<proteinExistence type="predicted"/>
<dbReference type="SUPFAM" id="SSF63825">
    <property type="entry name" value="YWTD domain"/>
    <property type="match status" value="1"/>
</dbReference>
<evidence type="ECO:0000256" key="1">
    <source>
        <dbReference type="SAM" id="Phobius"/>
    </source>
</evidence>
<protein>
    <submittedName>
        <fullName evidence="2">Uncharacterized protein</fullName>
    </submittedName>
</protein>
<feature type="transmembrane region" description="Helical" evidence="1">
    <location>
        <begin position="430"/>
        <end position="453"/>
    </location>
</feature>
<evidence type="ECO:0000313" key="2">
    <source>
        <dbReference type="EMBL" id="MDH1056517.1"/>
    </source>
</evidence>
<organism evidence="2 3">
    <name type="scientific">Aquipseudomonas alcaligenes</name>
    <name type="common">Pseudomonas alcaligenes</name>
    <dbReference type="NCBI Taxonomy" id="43263"/>
    <lineage>
        <taxon>Bacteria</taxon>
        <taxon>Pseudomonadati</taxon>
        <taxon>Pseudomonadota</taxon>
        <taxon>Gammaproteobacteria</taxon>
        <taxon>Pseudomonadales</taxon>
        <taxon>Pseudomonadaceae</taxon>
        <taxon>Aquipseudomonas</taxon>
    </lineage>
</organism>
<feature type="transmembrane region" description="Helical" evidence="1">
    <location>
        <begin position="403"/>
        <end position="424"/>
    </location>
</feature>
<keyword evidence="1" id="KW-0472">Membrane</keyword>
<accession>A0AA42N4W2</accession>
<dbReference type="EMBL" id="JAOBYN010000016">
    <property type="protein sequence ID" value="MDH1056517.1"/>
    <property type="molecule type" value="Genomic_DNA"/>
</dbReference>
<dbReference type="AlphaFoldDB" id="A0AA42N4W2"/>
<comment type="caution">
    <text evidence="2">The sequence shown here is derived from an EMBL/GenBank/DDBJ whole genome shotgun (WGS) entry which is preliminary data.</text>
</comment>
<feature type="transmembrane region" description="Helical" evidence="1">
    <location>
        <begin position="546"/>
        <end position="565"/>
    </location>
</feature>
<reference evidence="2" key="1">
    <citation type="submission" date="2022-09" db="EMBL/GenBank/DDBJ databases">
        <title>Intensive care unit water sources are persistently colonized with multi-drug resistant bacteria and are the site of extensive horizontal gene transfer of antibiotic resistance genes.</title>
        <authorList>
            <person name="Diorio-Toth L."/>
        </authorList>
    </citation>
    <scope>NUCLEOTIDE SEQUENCE</scope>
    <source>
        <strain evidence="2">GD03990</strain>
    </source>
</reference>